<dbReference type="Proteomes" id="UP001497535">
    <property type="component" value="Unassembled WGS sequence"/>
</dbReference>
<comment type="caution">
    <text evidence="1">The sequence shown here is derived from an EMBL/GenBank/DDBJ whole genome shotgun (WGS) entry which is preliminary data.</text>
</comment>
<name>A0ACB1AL69_MELEN</name>
<sequence>MTSRIHRLWFPGDGRPRVFLPDFWIKLLEPHKVGYMRLPKNAAMFEVDLRMSRFDVREYLEKIYKFPVRDVRLRNVEGKITWDHPLDKQKRRALWKDEDKKIAFVFFKDFVAEFPTLFTGEEDADEKRLEQTRRGNANKMNIDFINKDRAGVGVSKTSLAQFKERFKSLHQKREESRKINHEQVVEEDRRSKLPANFEAKRRRQEWELAELEAKKKAEERGEDFERLKALDTQADVAEKMETAKRRKNNPDTGFASYEAMSLRQYERQTNSIKPDMESYQKMKEVIGEEQFYPSANTLIQGSHYPTDKALDRLSEDVHNQMKKRDQYHRRRMFDPDAPIDFINERNRKFNHKLERYYGKYTANIKEDLERGTAI</sequence>
<proteinExistence type="predicted"/>
<reference evidence="1" key="1">
    <citation type="submission" date="2023-11" db="EMBL/GenBank/DDBJ databases">
        <authorList>
            <person name="Poullet M."/>
        </authorList>
    </citation>
    <scope>NUCLEOTIDE SEQUENCE</scope>
    <source>
        <strain evidence="1">E1834</strain>
    </source>
</reference>
<organism evidence="1 2">
    <name type="scientific">Meloidogyne enterolobii</name>
    <name type="common">Root-knot nematode worm</name>
    <name type="synonym">Meloidogyne mayaguensis</name>
    <dbReference type="NCBI Taxonomy" id="390850"/>
    <lineage>
        <taxon>Eukaryota</taxon>
        <taxon>Metazoa</taxon>
        <taxon>Ecdysozoa</taxon>
        <taxon>Nematoda</taxon>
        <taxon>Chromadorea</taxon>
        <taxon>Rhabditida</taxon>
        <taxon>Tylenchina</taxon>
        <taxon>Tylenchomorpha</taxon>
        <taxon>Tylenchoidea</taxon>
        <taxon>Meloidogynidae</taxon>
        <taxon>Meloidogyninae</taxon>
        <taxon>Meloidogyne</taxon>
    </lineage>
</organism>
<evidence type="ECO:0000313" key="1">
    <source>
        <dbReference type="EMBL" id="CAK5091327.1"/>
    </source>
</evidence>
<accession>A0ACB1AL69</accession>
<keyword evidence="2" id="KW-1185">Reference proteome</keyword>
<evidence type="ECO:0000313" key="2">
    <source>
        <dbReference type="Proteomes" id="UP001497535"/>
    </source>
</evidence>
<protein>
    <submittedName>
        <fullName evidence="1">Uncharacterized protein</fullName>
    </submittedName>
</protein>
<dbReference type="EMBL" id="CAVMJV010000087">
    <property type="protein sequence ID" value="CAK5091327.1"/>
    <property type="molecule type" value="Genomic_DNA"/>
</dbReference>
<gene>
    <name evidence="1" type="ORF">MENTE1834_LOCUS39163</name>
</gene>